<dbReference type="Pfam" id="PF00528">
    <property type="entry name" value="BPD_transp_1"/>
    <property type="match status" value="1"/>
</dbReference>
<feature type="transmembrane region" description="Helical" evidence="8">
    <location>
        <begin position="337"/>
        <end position="361"/>
    </location>
</feature>
<dbReference type="PANTHER" id="PTHR30177">
    <property type="entry name" value="GLYCINE BETAINE/L-PROLINE TRANSPORT SYSTEM PERMEASE PROTEIN PROW"/>
    <property type="match status" value="1"/>
</dbReference>
<dbReference type="InterPro" id="IPR041894">
    <property type="entry name" value="PBP2_ProX-like"/>
</dbReference>
<dbReference type="GO" id="GO:0043190">
    <property type="term" value="C:ATP-binding cassette (ABC) transporter complex"/>
    <property type="evidence" value="ECO:0007669"/>
    <property type="project" value="InterPro"/>
</dbReference>
<evidence type="ECO:0000256" key="7">
    <source>
        <dbReference type="ARBA" id="ARBA00035652"/>
    </source>
</evidence>
<reference evidence="11" key="1">
    <citation type="submission" date="2019-02" db="EMBL/GenBank/DDBJ databases">
        <authorList>
            <person name="Gruber-Vodicka R. H."/>
            <person name="Seah K. B. B."/>
        </authorList>
    </citation>
    <scope>NUCLEOTIDE SEQUENCE</scope>
    <source>
        <strain evidence="12">BECK_S1320</strain>
        <strain evidence="11">BECK_S1321</strain>
    </source>
</reference>
<gene>
    <name evidence="12" type="ORF">BECKSD772E_GA0070983_107914</name>
    <name evidence="11" type="ORF">BECKSD772F_GA0070984_108114</name>
</gene>
<proteinExistence type="inferred from homology"/>
<evidence type="ECO:0000256" key="3">
    <source>
        <dbReference type="ARBA" id="ARBA00022692"/>
    </source>
</evidence>
<feature type="signal peptide" evidence="9">
    <location>
        <begin position="1"/>
        <end position="20"/>
    </location>
</feature>
<keyword evidence="2 8" id="KW-0813">Transport</keyword>
<evidence type="ECO:0000256" key="5">
    <source>
        <dbReference type="ARBA" id="ARBA00023136"/>
    </source>
</evidence>
<evidence type="ECO:0000313" key="12">
    <source>
        <dbReference type="EMBL" id="VFK46732.1"/>
    </source>
</evidence>
<dbReference type="InterPro" id="IPR000515">
    <property type="entry name" value="MetI-like"/>
</dbReference>
<feature type="domain" description="ABC transmembrane type-1" evidence="10">
    <location>
        <begin position="302"/>
        <end position="481"/>
    </location>
</feature>
<keyword evidence="9" id="KW-0732">Signal</keyword>
<dbReference type="SUPFAM" id="SSF53850">
    <property type="entry name" value="Periplasmic binding protein-like II"/>
    <property type="match status" value="1"/>
</dbReference>
<name>A0A450YHD4_9GAMM</name>
<accession>A0A450YHD4</accession>
<dbReference type="FunFam" id="1.10.3720.10:FF:000001">
    <property type="entry name" value="Glycine betaine ABC transporter, permease"/>
    <property type="match status" value="1"/>
</dbReference>
<evidence type="ECO:0000313" key="11">
    <source>
        <dbReference type="EMBL" id="VFK40968.1"/>
    </source>
</evidence>
<dbReference type="PROSITE" id="PS50928">
    <property type="entry name" value="ABC_TM1"/>
    <property type="match status" value="1"/>
</dbReference>
<evidence type="ECO:0000256" key="8">
    <source>
        <dbReference type="RuleBase" id="RU363032"/>
    </source>
</evidence>
<protein>
    <submittedName>
        <fullName evidence="11">Osmoprotectant transport system permease protein</fullName>
    </submittedName>
</protein>
<evidence type="ECO:0000256" key="9">
    <source>
        <dbReference type="SAM" id="SignalP"/>
    </source>
</evidence>
<comment type="similarity">
    <text evidence="8">Belongs to the binding-protein-dependent transport system permease family.</text>
</comment>
<comment type="subcellular location">
    <subcellularLocation>
        <location evidence="1 8">Cell membrane</location>
        <topology evidence="1 8">Multi-pass membrane protein</topology>
    </subcellularLocation>
</comment>
<dbReference type="Gene3D" id="1.10.3720.10">
    <property type="entry name" value="MetI-like"/>
    <property type="match status" value="1"/>
</dbReference>
<evidence type="ECO:0000256" key="1">
    <source>
        <dbReference type="ARBA" id="ARBA00004651"/>
    </source>
</evidence>
<keyword evidence="3 8" id="KW-0812">Transmembrane</keyword>
<dbReference type="InterPro" id="IPR051204">
    <property type="entry name" value="ABC_transp_perm/SBD"/>
</dbReference>
<organism evidence="11">
    <name type="scientific">Candidatus Kentrum sp. SD</name>
    <dbReference type="NCBI Taxonomy" id="2126332"/>
    <lineage>
        <taxon>Bacteria</taxon>
        <taxon>Pseudomonadati</taxon>
        <taxon>Pseudomonadota</taxon>
        <taxon>Gammaproteobacteria</taxon>
        <taxon>Candidatus Kentrum</taxon>
    </lineage>
</organism>
<dbReference type="PANTHER" id="PTHR30177:SF4">
    <property type="entry name" value="OSMOPROTECTANT IMPORT PERMEASE PROTEIN OSMW"/>
    <property type="match status" value="1"/>
</dbReference>
<dbReference type="InterPro" id="IPR007210">
    <property type="entry name" value="ABC_Gly_betaine_transp_sub-bd"/>
</dbReference>
<evidence type="ECO:0000256" key="6">
    <source>
        <dbReference type="ARBA" id="ARBA00035642"/>
    </source>
</evidence>
<comment type="similarity">
    <text evidence="7">In the N-terminal section; belongs to the binding-protein-dependent transport system permease family.</text>
</comment>
<dbReference type="AlphaFoldDB" id="A0A450YHD4"/>
<evidence type="ECO:0000256" key="2">
    <source>
        <dbReference type="ARBA" id="ARBA00022448"/>
    </source>
</evidence>
<dbReference type="Pfam" id="PF04069">
    <property type="entry name" value="OpuAC"/>
    <property type="match status" value="1"/>
</dbReference>
<feature type="transmembrane region" description="Helical" evidence="8">
    <location>
        <begin position="462"/>
        <end position="484"/>
    </location>
</feature>
<dbReference type="CDD" id="cd13607">
    <property type="entry name" value="PBP2_AfProX_like"/>
    <property type="match status" value="1"/>
</dbReference>
<dbReference type="GO" id="GO:0022857">
    <property type="term" value="F:transmembrane transporter activity"/>
    <property type="evidence" value="ECO:0007669"/>
    <property type="project" value="InterPro"/>
</dbReference>
<feature type="transmembrane region" description="Helical" evidence="8">
    <location>
        <begin position="306"/>
        <end position="325"/>
    </location>
</feature>
<dbReference type="Gene3D" id="3.40.190.120">
    <property type="entry name" value="Osmoprotection protein (prox), domain 2"/>
    <property type="match status" value="1"/>
</dbReference>
<keyword evidence="4 8" id="KW-1133">Transmembrane helix</keyword>
<comment type="similarity">
    <text evidence="6">In the C-terminal section; belongs to the OsmX family.</text>
</comment>
<dbReference type="Gene3D" id="3.40.190.10">
    <property type="entry name" value="Periplasmic binding protein-like II"/>
    <property type="match status" value="1"/>
</dbReference>
<dbReference type="EMBL" id="CAADFU010000079">
    <property type="protein sequence ID" value="VFK46732.1"/>
    <property type="molecule type" value="Genomic_DNA"/>
</dbReference>
<dbReference type="EMBL" id="CAADFR010000081">
    <property type="protein sequence ID" value="VFK40968.1"/>
    <property type="molecule type" value="Genomic_DNA"/>
</dbReference>
<keyword evidence="5 8" id="KW-0472">Membrane</keyword>
<evidence type="ECO:0000259" key="10">
    <source>
        <dbReference type="PROSITE" id="PS50928"/>
    </source>
</evidence>
<dbReference type="GO" id="GO:0031460">
    <property type="term" value="P:glycine betaine transport"/>
    <property type="evidence" value="ECO:0007669"/>
    <property type="project" value="TreeGrafter"/>
</dbReference>
<evidence type="ECO:0000256" key="4">
    <source>
        <dbReference type="ARBA" id="ARBA00022989"/>
    </source>
</evidence>
<feature type="chain" id="PRO_5033824612" evidence="9">
    <location>
        <begin position="21"/>
        <end position="498"/>
    </location>
</feature>
<dbReference type="CDD" id="cd06261">
    <property type="entry name" value="TM_PBP2"/>
    <property type="match status" value="1"/>
</dbReference>
<dbReference type="SUPFAM" id="SSF161098">
    <property type="entry name" value="MetI-like"/>
    <property type="match status" value="1"/>
</dbReference>
<sequence length="498" mass="55312">MKRILFILACSMMMHTPFSASSDGEVRIASKLHTENIILGELMTHLVNNTGAKAIHLRELGTTNVVWKALLKGEVDLYAEYTGTITEEVFPNTPLKTINDIRRRLREDNLLVTDSLGFNNTYAISMKPEVAARYGITKLSDLRGHPDLRFGFTEGFMARHDGWQGLRRTYRLPQTEVRGLHHYLAYQGLDNDKIDLMDAYSTDAEIDYYGLRILEDDLHYFPDYYAIIVYRADLAQRLPQVVTALRKLVGNISEPEIRRMNSAVNLDKAPESKVAADFLAEKFDIRMEVTEETPFAKLYRLTLEHLVLVSVSLLAAIFVSIPLGIVSFKYKKPGQIILGIVGMIQTVPSLALLVFMIPLLGIGNSPAIVALFLYSLLPIIRNTYVGLDEISPQLRESAKALGLPPMTRLRLIELPLAYRSILAGIKTSAIINIGTATLGALIGAGGYGQPILTGIRLDDMGLILQGAIPAAVLALLVQGIFELAERWIVPKGLRITPE</sequence>
<feature type="transmembrane region" description="Helical" evidence="8">
    <location>
        <begin position="416"/>
        <end position="442"/>
    </location>
</feature>
<feature type="transmembrane region" description="Helical" evidence="8">
    <location>
        <begin position="367"/>
        <end position="387"/>
    </location>
</feature>
<dbReference type="InterPro" id="IPR035906">
    <property type="entry name" value="MetI-like_sf"/>
</dbReference>